<gene>
    <name evidence="1" type="ORF">ENO77_02770</name>
</gene>
<sequence>MPEKGGASQQKSKELKTFSVQVITPEHIKRDKRKLIILKIIRNFNEISEKGLLNLVSILKDEKGINLGYTVAKVGNRVIVKELQEDIRALLYTGLVEVNPKNKKLRLTSNGLEFLDSIAGSVTIDNLDAVMQAVEELKPRIQLLDEEVTLLASSKR</sequence>
<dbReference type="AlphaFoldDB" id="A0A7C2ZNL7"/>
<reference evidence="1" key="1">
    <citation type="journal article" date="2020" name="mSystems">
        <title>Genome- and Community-Level Interaction Insights into Carbon Utilization and Element Cycling Functions of Hydrothermarchaeota in Hydrothermal Sediment.</title>
        <authorList>
            <person name="Zhou Z."/>
            <person name="Liu Y."/>
            <person name="Xu W."/>
            <person name="Pan J."/>
            <person name="Luo Z.H."/>
            <person name="Li M."/>
        </authorList>
    </citation>
    <scope>NUCLEOTIDE SEQUENCE [LARGE SCALE GENOMIC DNA]</scope>
    <source>
        <strain evidence="1">SpSt-16</strain>
    </source>
</reference>
<name>A0A7C2ZNL7_9CREN</name>
<organism evidence="1">
    <name type="scientific">Ignisphaera aggregans</name>
    <dbReference type="NCBI Taxonomy" id="334771"/>
    <lineage>
        <taxon>Archaea</taxon>
        <taxon>Thermoproteota</taxon>
        <taxon>Thermoprotei</taxon>
        <taxon>Desulfurococcales</taxon>
        <taxon>Desulfurococcaceae</taxon>
        <taxon>Ignisphaera</taxon>
    </lineage>
</organism>
<accession>A0A7C2ZNL7</accession>
<comment type="caution">
    <text evidence="1">The sequence shown here is derived from an EMBL/GenBank/DDBJ whole genome shotgun (WGS) entry which is preliminary data.</text>
</comment>
<protein>
    <submittedName>
        <fullName evidence="1">Uncharacterized protein</fullName>
    </submittedName>
</protein>
<proteinExistence type="predicted"/>
<evidence type="ECO:0000313" key="1">
    <source>
        <dbReference type="EMBL" id="HEW53079.1"/>
    </source>
</evidence>
<dbReference type="EMBL" id="DSGT01000008">
    <property type="protein sequence ID" value="HEW53079.1"/>
    <property type="molecule type" value="Genomic_DNA"/>
</dbReference>